<dbReference type="SUPFAM" id="SSF51096">
    <property type="entry name" value="delta-Endotoxin (insectocide), middle domain"/>
    <property type="match status" value="1"/>
</dbReference>
<dbReference type="InterPro" id="IPR005639">
    <property type="entry name" value="Pest_crys_dom_I"/>
</dbReference>
<evidence type="ECO:0000256" key="3">
    <source>
        <dbReference type="ARBA" id="ARBA00022969"/>
    </source>
</evidence>
<proteinExistence type="inferred from homology"/>
<evidence type="ECO:0000256" key="4">
    <source>
        <dbReference type="ARBA" id="ARBA00023026"/>
    </source>
</evidence>
<dbReference type="Pfam" id="PF03944">
    <property type="entry name" value="Endotoxin_C"/>
    <property type="match status" value="1"/>
</dbReference>
<keyword evidence="6" id="KW-0812">Transmembrane</keyword>
<dbReference type="SUPFAM" id="SSF49785">
    <property type="entry name" value="Galactose-binding domain-like"/>
    <property type="match status" value="1"/>
</dbReference>
<evidence type="ECO:0000313" key="10">
    <source>
        <dbReference type="EMBL" id="QOU11175.1"/>
    </source>
</evidence>
<protein>
    <recommendedName>
        <fullName evidence="5">Crystaline entomocidal protoxin</fullName>
    </recommendedName>
</protein>
<dbReference type="GO" id="GO:0001907">
    <property type="term" value="P:symbiont-mediated killing of host cell"/>
    <property type="evidence" value="ECO:0007669"/>
    <property type="project" value="InterPro"/>
</dbReference>
<dbReference type="GO" id="GO:0005102">
    <property type="term" value="F:signaling receptor binding"/>
    <property type="evidence" value="ECO:0007669"/>
    <property type="project" value="InterPro"/>
</dbReference>
<evidence type="ECO:0000256" key="2">
    <source>
        <dbReference type="ARBA" id="ARBA00022656"/>
    </source>
</evidence>
<keyword evidence="6" id="KW-0472">Membrane</keyword>
<dbReference type="Pfam" id="PF09131">
    <property type="entry name" value="Endotoxin_mid"/>
    <property type="match status" value="1"/>
</dbReference>
<keyword evidence="2" id="KW-0800">Toxin</keyword>
<dbReference type="GO" id="GO:0090729">
    <property type="term" value="F:toxin activity"/>
    <property type="evidence" value="ECO:0007669"/>
    <property type="project" value="UniProtKB-KW"/>
</dbReference>
<evidence type="ECO:0000259" key="8">
    <source>
        <dbReference type="Pfam" id="PF03945"/>
    </source>
</evidence>
<dbReference type="Gene3D" id="2.100.10.10">
    <property type="entry name" value="Pesticidal crystal protein, central domain"/>
    <property type="match status" value="1"/>
</dbReference>
<name>A0A7S6PW37_BACTU</name>
<evidence type="ECO:0000256" key="5">
    <source>
        <dbReference type="ARBA" id="ARBA00029653"/>
    </source>
</evidence>
<dbReference type="InterPro" id="IPR038979">
    <property type="entry name" value="Pest_crys"/>
</dbReference>
<keyword evidence="4" id="KW-0843">Virulence</keyword>
<evidence type="ECO:0000259" key="7">
    <source>
        <dbReference type="Pfam" id="PF03944"/>
    </source>
</evidence>
<dbReference type="Gene3D" id="1.20.190.10">
    <property type="entry name" value="Pesticidal crystal protein, N-terminal domain"/>
    <property type="match status" value="1"/>
</dbReference>
<accession>A0A7S6PW37</accession>
<organism evidence="10">
    <name type="scientific">Bacillus thuringiensis</name>
    <dbReference type="NCBI Taxonomy" id="1428"/>
    <lineage>
        <taxon>Bacteria</taxon>
        <taxon>Bacillati</taxon>
        <taxon>Bacillota</taxon>
        <taxon>Bacilli</taxon>
        <taxon>Bacillales</taxon>
        <taxon>Bacillaceae</taxon>
        <taxon>Bacillus</taxon>
        <taxon>Bacillus cereus group</taxon>
    </lineage>
</organism>
<dbReference type="PANTHER" id="PTHR37003:SF2">
    <property type="entry name" value="PESTICIDAL CRYSTAL PROTEIN N-TERMINAL DOMAIN-CONTAINING PROTEIN"/>
    <property type="match status" value="1"/>
</dbReference>
<feature type="transmembrane region" description="Helical" evidence="6">
    <location>
        <begin position="12"/>
        <end position="29"/>
    </location>
</feature>
<dbReference type="InterPro" id="IPR036716">
    <property type="entry name" value="Pest_crys_N_sf"/>
</dbReference>
<dbReference type="Gene3D" id="2.60.120.260">
    <property type="entry name" value="Galactose-binding domain-like"/>
    <property type="match status" value="1"/>
</dbReference>
<feature type="domain" description="Pesticidal crystal protein" evidence="7">
    <location>
        <begin position="528"/>
        <end position="661"/>
    </location>
</feature>
<dbReference type="InterPro" id="IPR015214">
    <property type="entry name" value="Pest_cryst_cen_dom_Cry2A/18"/>
</dbReference>
<evidence type="ECO:0000259" key="9">
    <source>
        <dbReference type="Pfam" id="PF09131"/>
    </source>
</evidence>
<dbReference type="PANTHER" id="PTHR37003">
    <property type="entry name" value="ENDOTOXIN_N DOMAIN-CONTAINING PROTEIN-RELATED"/>
    <property type="match status" value="1"/>
</dbReference>
<dbReference type="EMBL" id="MT855468">
    <property type="protein sequence ID" value="QOU11175.1"/>
    <property type="molecule type" value="Genomic_DNA"/>
</dbReference>
<keyword evidence="3" id="KW-0749">Sporulation</keyword>
<dbReference type="InterPro" id="IPR005638">
    <property type="entry name" value="Pest_crys_dom-III"/>
</dbReference>
<comment type="similarity">
    <text evidence="1">Belongs to the delta endotoxin family.</text>
</comment>
<evidence type="ECO:0000256" key="1">
    <source>
        <dbReference type="ARBA" id="ARBA00007819"/>
    </source>
</evidence>
<dbReference type="AlphaFoldDB" id="A0A7S6PW37"/>
<dbReference type="GO" id="GO:0030435">
    <property type="term" value="P:sporulation resulting in formation of a cellular spore"/>
    <property type="evidence" value="ECO:0007669"/>
    <property type="project" value="UniProtKB-KW"/>
</dbReference>
<feature type="domain" description="Pesticidal crystal protein central" evidence="9">
    <location>
        <begin position="301"/>
        <end position="505"/>
    </location>
</feature>
<evidence type="ECO:0000256" key="6">
    <source>
        <dbReference type="SAM" id="Phobius"/>
    </source>
</evidence>
<dbReference type="InterPro" id="IPR008979">
    <property type="entry name" value="Galactose-bd-like_sf"/>
</dbReference>
<keyword evidence="6" id="KW-1133">Transmembrane helix</keyword>
<reference evidence="10" key="1">
    <citation type="submission" date="2020-08" db="EMBL/GenBank/DDBJ databases">
        <authorList>
            <person name="Lin B."/>
            <person name="Wu S."/>
            <person name="Guan X."/>
        </authorList>
    </citation>
    <scope>NUCLEOTIDE SEQUENCE</scope>
    <source>
        <strain evidence="10">Bt1-23</strain>
    </source>
</reference>
<sequence>MVVNKYFLKNIRYYQANLVSLILIYYLIFKEEFYMNSVLNSGRTTICDAYNVAAHDPFSFQHKSLDTVQKEWTEWKKNNHSLYLDPIVGTVASFLLKKVGSLVGKRILSELRNLIFPSGSTNLMQDILRETEKFLNQRLNTDTLARVNAELTGLQANVEEFNRQVDNFLNPNRNAVPLSITSSVNTMQQLFLNRLPQFQMQGYQLLLLPLFAQAANLHLSFIRDVILNADEWGISAATLRTYQNHLRNYTREYSNYCITTYQTAFRGLNTRLHDMLEFRTYMFLNVFEYVSIWSLFKYQSLLVSSGANLYASGSGPQQTQSFTSQDWPFLYSLFQVNSNYVLNGFSGARLTQTFPNIVGLPGTTTTHALLAARVNYSGGVSSGDIGAVFNQNFSCSTFLPPLLTPFVRSWLDSGSDRGGINTVTNWQTESFETTLGLRSGAFTARGNSNYFPDYFIRNISGVPLVVRNEDLRRPLHYNQIRNIESPSGTPGGLRAYMVSVHNRKNNIHAVHENGTMIHLAPEDYTGFTISPIHATQVNNQTRTFISEKFGNQGDSLRFEQSNTTARYTLRGNGNSYNLYLRVSSIGNSTIRVTINGRVYTASNVNTTTNNDGVNDNGARFSDINIGNVVASSNSDVPLDINVTLNSGTQFDLMNIMLVPTNLPPLY</sequence>
<dbReference type="SUPFAM" id="SSF56849">
    <property type="entry name" value="delta-Endotoxin (insectocide), N-terminal domain"/>
    <property type="match status" value="1"/>
</dbReference>
<dbReference type="Pfam" id="PF03945">
    <property type="entry name" value="Endotoxin_N"/>
    <property type="match status" value="1"/>
</dbReference>
<dbReference type="InterPro" id="IPR036399">
    <property type="entry name" value="Pest_cryst_cen_dom_sf"/>
</dbReference>
<feature type="domain" description="Pesticidal crystal protein" evidence="8">
    <location>
        <begin position="98"/>
        <end position="296"/>
    </location>
</feature>